<accession>A0AAD4CMU6</accession>
<evidence type="ECO:0000313" key="3">
    <source>
        <dbReference type="Proteomes" id="UP001194746"/>
    </source>
</evidence>
<feature type="transmembrane region" description="Helical" evidence="1">
    <location>
        <begin position="188"/>
        <end position="206"/>
    </location>
</feature>
<reference evidence="2" key="2">
    <citation type="submission" date="2020-02" db="EMBL/GenBank/DDBJ databases">
        <authorList>
            <person name="Gilchrist C.L.M."/>
            <person name="Chooi Y.-H."/>
        </authorList>
    </citation>
    <scope>NUCLEOTIDE SEQUENCE</scope>
    <source>
        <strain evidence="2">MST-FP2251</strain>
    </source>
</reference>
<dbReference type="PROSITE" id="PS51257">
    <property type="entry name" value="PROKAR_LIPOPROTEIN"/>
    <property type="match status" value="1"/>
</dbReference>
<proteinExistence type="predicted"/>
<sequence>MAPRRGGGGFSSGSSSIGACSDAGAFESDYVKVLIAFVAFFFLVYSVQLYMLSKRKKDSKAGWGLLFSSVFLSWVSITMNIVVIPVQECAVIGARDSDSISIAISWISGISALLAVATLMLPILKLVTQSKIVTIVSSAYVVFLAVLWLATLAISTRLMLGDSYYYGYSRGLFDLARAQRGLIMARNVFMFLGCGFAGVVMVAQVLRKSHLKQGKTAVMLILMVLFALAYTLLDLAFYISAVYFGTNTNVASLVVTFLSYFFYAGFVGCAMAVIVSPNLTTDRKYPGHIPVAPPTYAPYGPSYQYVPQNA</sequence>
<feature type="transmembrane region" description="Helical" evidence="1">
    <location>
        <begin position="218"/>
        <end position="244"/>
    </location>
</feature>
<organism evidence="2 3">
    <name type="scientific">Aspergillus nanangensis</name>
    <dbReference type="NCBI Taxonomy" id="2582783"/>
    <lineage>
        <taxon>Eukaryota</taxon>
        <taxon>Fungi</taxon>
        <taxon>Dikarya</taxon>
        <taxon>Ascomycota</taxon>
        <taxon>Pezizomycotina</taxon>
        <taxon>Eurotiomycetes</taxon>
        <taxon>Eurotiomycetidae</taxon>
        <taxon>Eurotiales</taxon>
        <taxon>Aspergillaceae</taxon>
        <taxon>Aspergillus</taxon>
        <taxon>Aspergillus subgen. Circumdati</taxon>
    </lineage>
</organism>
<gene>
    <name evidence="2" type="ORF">FE257_007461</name>
</gene>
<feature type="transmembrane region" description="Helical" evidence="1">
    <location>
        <begin position="64"/>
        <end position="84"/>
    </location>
</feature>
<keyword evidence="1" id="KW-0472">Membrane</keyword>
<keyword evidence="3" id="KW-1185">Reference proteome</keyword>
<dbReference type="EMBL" id="VCAU01000037">
    <property type="protein sequence ID" value="KAF9889351.1"/>
    <property type="molecule type" value="Genomic_DNA"/>
</dbReference>
<feature type="transmembrane region" description="Helical" evidence="1">
    <location>
        <begin position="33"/>
        <end position="52"/>
    </location>
</feature>
<feature type="transmembrane region" description="Helical" evidence="1">
    <location>
        <begin position="104"/>
        <end position="127"/>
    </location>
</feature>
<name>A0AAD4CMU6_ASPNN</name>
<comment type="caution">
    <text evidence="2">The sequence shown here is derived from an EMBL/GenBank/DDBJ whole genome shotgun (WGS) entry which is preliminary data.</text>
</comment>
<feature type="transmembrane region" description="Helical" evidence="1">
    <location>
        <begin position="139"/>
        <end position="160"/>
    </location>
</feature>
<feature type="transmembrane region" description="Helical" evidence="1">
    <location>
        <begin position="250"/>
        <end position="275"/>
    </location>
</feature>
<evidence type="ECO:0000256" key="1">
    <source>
        <dbReference type="SAM" id="Phobius"/>
    </source>
</evidence>
<protein>
    <submittedName>
        <fullName evidence="2">Uncharacterized protein</fullName>
    </submittedName>
</protein>
<evidence type="ECO:0000313" key="2">
    <source>
        <dbReference type="EMBL" id="KAF9889351.1"/>
    </source>
</evidence>
<reference evidence="2" key="1">
    <citation type="journal article" date="2019" name="Beilstein J. Org. Chem.">
        <title>Nanangenines: drimane sesquiterpenoids as the dominant metabolite cohort of a novel Australian fungus, Aspergillus nanangensis.</title>
        <authorList>
            <person name="Lacey H.J."/>
            <person name="Gilchrist C.L.M."/>
            <person name="Crombie A."/>
            <person name="Kalaitzis J.A."/>
            <person name="Vuong D."/>
            <person name="Rutledge P.J."/>
            <person name="Turner P."/>
            <person name="Pitt J.I."/>
            <person name="Lacey E."/>
            <person name="Chooi Y.H."/>
            <person name="Piggott A.M."/>
        </authorList>
    </citation>
    <scope>NUCLEOTIDE SEQUENCE</scope>
    <source>
        <strain evidence="2">MST-FP2251</strain>
    </source>
</reference>
<keyword evidence="1" id="KW-0812">Transmembrane</keyword>
<dbReference type="AlphaFoldDB" id="A0AAD4CMU6"/>
<dbReference type="Proteomes" id="UP001194746">
    <property type="component" value="Unassembled WGS sequence"/>
</dbReference>
<keyword evidence="1" id="KW-1133">Transmembrane helix</keyword>